<feature type="active site" description="O-(5'-phospho-DNA)-tyrosine intermediate" evidence="18">
    <location>
        <position position="785"/>
    </location>
</feature>
<dbReference type="GO" id="GO:0046872">
    <property type="term" value="F:metal ion binding"/>
    <property type="evidence" value="ECO:0007669"/>
    <property type="project" value="UniProtKB-KW"/>
</dbReference>
<evidence type="ECO:0000256" key="7">
    <source>
        <dbReference type="ARBA" id="ARBA00022490"/>
    </source>
</evidence>
<dbReference type="InterPro" id="IPR013506">
    <property type="entry name" value="Topo_IIA_bsu_dom2"/>
</dbReference>
<evidence type="ECO:0000256" key="17">
    <source>
        <dbReference type="ARBA" id="ARBA00045326"/>
    </source>
</evidence>
<dbReference type="Pfam" id="PF00521">
    <property type="entry name" value="DNA_topoisoIV"/>
    <property type="match status" value="1"/>
</dbReference>
<dbReference type="PROSITE" id="PS50880">
    <property type="entry name" value="TOPRIM"/>
    <property type="match status" value="1"/>
</dbReference>
<dbReference type="InterPro" id="IPR031660">
    <property type="entry name" value="TOPRIM_C"/>
</dbReference>
<keyword evidence="9 19" id="KW-0547">Nucleotide-binding</keyword>
<dbReference type="GeneID" id="102735903"/>
<dbReference type="InterPro" id="IPR006171">
    <property type="entry name" value="TOPRIM_dom"/>
</dbReference>
<dbReference type="Gene3D" id="3.30.1360.40">
    <property type="match status" value="1"/>
</dbReference>
<evidence type="ECO:0000256" key="4">
    <source>
        <dbReference type="ARBA" id="ARBA00004604"/>
    </source>
</evidence>
<dbReference type="GO" id="GO:0030263">
    <property type="term" value="P:apoptotic chromosome condensation"/>
    <property type="evidence" value="ECO:0007669"/>
    <property type="project" value="TreeGrafter"/>
</dbReference>
<evidence type="ECO:0000256" key="6">
    <source>
        <dbReference type="ARBA" id="ARBA00011080"/>
    </source>
</evidence>
<evidence type="ECO:0000256" key="12">
    <source>
        <dbReference type="ARBA" id="ARBA00023029"/>
    </source>
</evidence>
<feature type="compositionally biased region" description="Basic residues" evidence="20">
    <location>
        <begin position="1393"/>
        <end position="1403"/>
    </location>
</feature>
<keyword evidence="16" id="KW-0539">Nucleus</keyword>
<evidence type="ECO:0000256" key="9">
    <source>
        <dbReference type="ARBA" id="ARBA00022741"/>
    </source>
</evidence>
<dbReference type="FunFam" id="3.30.565.10:FF:000004">
    <property type="entry name" value="DNA topoisomerase 2"/>
    <property type="match status" value="1"/>
</dbReference>
<dbReference type="InterPro" id="IPR013759">
    <property type="entry name" value="Topo_IIA_B_C"/>
</dbReference>
<feature type="compositionally biased region" description="Low complexity" evidence="20">
    <location>
        <begin position="1404"/>
        <end position="1414"/>
    </location>
</feature>
<dbReference type="PANTHER" id="PTHR10169:SF61">
    <property type="entry name" value="DNA TOPOISOMERASE 2-ALPHA"/>
    <property type="match status" value="1"/>
</dbReference>
<dbReference type="STRING" id="9713.A0A2U3YR93"/>
<comment type="catalytic activity">
    <reaction evidence="1 18 19">
        <text>ATP-dependent breakage, passage and rejoining of double-stranded DNA.</text>
        <dbReference type="EC" id="5.6.2.2"/>
    </reaction>
</comment>
<evidence type="ECO:0000256" key="2">
    <source>
        <dbReference type="ARBA" id="ARBA00001946"/>
    </source>
</evidence>
<evidence type="ECO:0000259" key="21">
    <source>
        <dbReference type="PROSITE" id="PS50880"/>
    </source>
</evidence>
<keyword evidence="12 18" id="KW-0799">Topoisomerase</keyword>
<dbReference type="FunFam" id="3.30.1490.30:FF:000001">
    <property type="entry name" value="DNA topoisomerase 2"/>
    <property type="match status" value="1"/>
</dbReference>
<dbReference type="InterPro" id="IPR002205">
    <property type="entry name" value="Topo_IIA_dom_A"/>
</dbReference>
<comment type="subcellular location">
    <subcellularLocation>
        <location evidence="3">Cytoplasm</location>
    </subcellularLocation>
    <subcellularLocation>
        <location evidence="4">Nucleus</location>
        <location evidence="4">Nucleolus</location>
    </subcellularLocation>
    <subcellularLocation>
        <location evidence="5">Nucleus</location>
        <location evidence="5">Nucleoplasm</location>
    </subcellularLocation>
</comment>
<dbReference type="SUPFAM" id="SSF55874">
    <property type="entry name" value="ATPase domain of HSP90 chaperone/DNA topoisomerase II/histidine kinase"/>
    <property type="match status" value="1"/>
</dbReference>
<dbReference type="CTD" id="7153"/>
<evidence type="ECO:0000313" key="24">
    <source>
        <dbReference type="RefSeq" id="XP_006746252.1"/>
    </source>
</evidence>
<keyword evidence="7" id="KW-0963">Cytoplasm</keyword>
<comment type="cofactor">
    <cofactor evidence="19">
        <name>Ca(2+)</name>
        <dbReference type="ChEBI" id="CHEBI:29108"/>
    </cofactor>
    <cofactor evidence="19">
        <name>Mg(2+)</name>
        <dbReference type="ChEBI" id="CHEBI:18420"/>
    </cofactor>
    <cofactor evidence="19">
        <name>Mn(2+)</name>
        <dbReference type="ChEBI" id="CHEBI:29035"/>
    </cofactor>
</comment>
<feature type="compositionally biased region" description="Acidic residues" evidence="20">
    <location>
        <begin position="1310"/>
        <end position="1328"/>
    </location>
</feature>
<dbReference type="KEGG" id="lww:102735903"/>
<evidence type="ECO:0000256" key="16">
    <source>
        <dbReference type="ARBA" id="ARBA00023242"/>
    </source>
</evidence>
<dbReference type="GO" id="GO:0000712">
    <property type="term" value="P:resolution of meiotic recombination intermediates"/>
    <property type="evidence" value="ECO:0007669"/>
    <property type="project" value="TreeGrafter"/>
</dbReference>
<dbReference type="GO" id="GO:0048511">
    <property type="term" value="P:rhythmic process"/>
    <property type="evidence" value="ECO:0007669"/>
    <property type="project" value="UniProtKB-KW"/>
</dbReference>
<comment type="subunit">
    <text evidence="19">Homodimer.</text>
</comment>
<feature type="compositionally biased region" description="Polar residues" evidence="20">
    <location>
        <begin position="7"/>
        <end position="16"/>
    </location>
</feature>
<dbReference type="InterPro" id="IPR036890">
    <property type="entry name" value="HATPase_C_sf"/>
</dbReference>
<dbReference type="GO" id="GO:0005654">
    <property type="term" value="C:nucleoplasm"/>
    <property type="evidence" value="ECO:0007669"/>
    <property type="project" value="UniProtKB-SubCell"/>
</dbReference>
<dbReference type="GO" id="GO:0005524">
    <property type="term" value="F:ATP binding"/>
    <property type="evidence" value="ECO:0007669"/>
    <property type="project" value="UniProtKB-UniRule"/>
</dbReference>
<keyword evidence="23" id="KW-1185">Reference proteome</keyword>
<feature type="compositionally biased region" description="Acidic residues" evidence="20">
    <location>
        <begin position="1277"/>
        <end position="1287"/>
    </location>
</feature>
<dbReference type="Proteomes" id="UP000245341">
    <property type="component" value="Unplaced"/>
</dbReference>
<evidence type="ECO:0000256" key="13">
    <source>
        <dbReference type="ARBA" id="ARBA00023108"/>
    </source>
</evidence>
<gene>
    <name evidence="24" type="primary">TOP2A</name>
</gene>
<evidence type="ECO:0000313" key="23">
    <source>
        <dbReference type="Proteomes" id="UP000245341"/>
    </source>
</evidence>
<evidence type="ECO:0000256" key="8">
    <source>
        <dbReference type="ARBA" id="ARBA00022723"/>
    </source>
</evidence>
<dbReference type="GO" id="GO:0003918">
    <property type="term" value="F:DNA topoisomerase type II (double strand cut, ATP-hydrolyzing) activity"/>
    <property type="evidence" value="ECO:0007669"/>
    <property type="project" value="UniProtKB-UniRule"/>
</dbReference>
<dbReference type="FunFam" id="3.30.230.10:FF:000008">
    <property type="entry name" value="DNA topoisomerase 2"/>
    <property type="match status" value="1"/>
</dbReference>
<dbReference type="CDD" id="cd03481">
    <property type="entry name" value="TopoIIA_Trans_ScTopoIIA"/>
    <property type="match status" value="1"/>
</dbReference>
<dbReference type="PROSITE" id="PS52040">
    <property type="entry name" value="TOPO_IIA"/>
    <property type="match status" value="1"/>
</dbReference>
<dbReference type="InterPro" id="IPR013760">
    <property type="entry name" value="Topo_IIA-like_dom_sf"/>
</dbReference>
<dbReference type="GO" id="GO:0000819">
    <property type="term" value="P:sister chromatid segregation"/>
    <property type="evidence" value="ECO:0007669"/>
    <property type="project" value="TreeGrafter"/>
</dbReference>
<feature type="compositionally biased region" description="Basic and acidic residues" evidence="20">
    <location>
        <begin position="1236"/>
        <end position="1252"/>
    </location>
</feature>
<dbReference type="InterPro" id="IPR013757">
    <property type="entry name" value="Topo_IIA_A_a_sf"/>
</dbReference>
<dbReference type="InterPro" id="IPR001154">
    <property type="entry name" value="TopoII_euk"/>
</dbReference>
<evidence type="ECO:0000256" key="19">
    <source>
        <dbReference type="RuleBase" id="RU362094"/>
    </source>
</evidence>
<dbReference type="GO" id="GO:0003677">
    <property type="term" value="F:DNA binding"/>
    <property type="evidence" value="ECO:0007669"/>
    <property type="project" value="UniProtKB-UniRule"/>
</dbReference>
<feature type="domain" description="Topo IIA-type catalytic" evidence="22">
    <location>
        <begin position="695"/>
        <end position="1151"/>
    </location>
</feature>
<organism evidence="23 24">
    <name type="scientific">Leptonychotes weddellii</name>
    <name type="common">Weddell seal</name>
    <name type="synonym">Otaria weddellii</name>
    <dbReference type="NCBI Taxonomy" id="9713"/>
    <lineage>
        <taxon>Eukaryota</taxon>
        <taxon>Metazoa</taxon>
        <taxon>Chordata</taxon>
        <taxon>Craniata</taxon>
        <taxon>Vertebrata</taxon>
        <taxon>Euteleostomi</taxon>
        <taxon>Mammalia</taxon>
        <taxon>Eutheria</taxon>
        <taxon>Laurasiatheria</taxon>
        <taxon>Carnivora</taxon>
        <taxon>Caniformia</taxon>
        <taxon>Pinnipedia</taxon>
        <taxon>Phocidae</taxon>
        <taxon>Monachinae</taxon>
        <taxon>Lobodontini</taxon>
        <taxon>Leptonychotes</taxon>
    </lineage>
</organism>
<dbReference type="PRINTS" id="PR01158">
    <property type="entry name" value="TOPISMRASEII"/>
</dbReference>
<evidence type="ECO:0000256" key="14">
    <source>
        <dbReference type="ARBA" id="ARBA00023125"/>
    </source>
</evidence>
<keyword evidence="13" id="KW-0090">Biological rhythms</keyword>
<name>A0A2U3YR93_LEPWE</name>
<keyword evidence="11" id="KW-0460">Magnesium</keyword>
<dbReference type="FunFam" id="3.90.199.10:FF:000002">
    <property type="entry name" value="DNA topoisomerase 2"/>
    <property type="match status" value="1"/>
</dbReference>
<dbReference type="Gene3D" id="3.30.1490.30">
    <property type="match status" value="1"/>
</dbReference>
<dbReference type="Gene3D" id="3.40.50.670">
    <property type="match status" value="1"/>
</dbReference>
<dbReference type="OrthoDB" id="276498at2759"/>
<keyword evidence="10 19" id="KW-0067">ATP-binding</keyword>
<sequence length="1514" mass="172302">MEVSPLQPVNENMQISKTKKNEDAKKRLSIERIYQKKTQLEHILLRPDTYIGSVELVTQQMWVYDEDIGINYREVTFVPGLYKIFDEILGVENNLISIWNNGKGIPVVEHKVEKMYVPALIFGQLLTSSNYDDDEKKVTGGRNGYGAKLCNIFSTKFTVETASREYKKMFKQTWMDNMGRAGEMELKPFNGEDYTCITFQPDLSKFKMQSLDKDIVALMVRRAYDIAGSTKDVKVFLNGNKLPVKGFRSYVDMYLKDKVDETGNPLKIIHEQVNPRWEVCLTMSEKGFQQISFVNSIATSKGGRHVDYVADQIVTKLVDVVKKKNKGGVAVKAHQVKNHMWIFVNALIENPTFDSQTKENMTLQVKSFGSTCQLSEKFIKAATGCGIVESILNWVKFKAQVQLNKKCSAVKHNRIKGIPKLDDANDAGGRNSNECTLILTEGDSAKTLAVSGLGVVGRDKYGVFPLRGKILNVREASHKQIMENAEINNIIKIVGLQYKKNYEDEDSLKTLRYGKIMIMTDQDQDGSHIKGLLINFIHHNWPSLLRHRFLEEFITPIVKVSKNKQEMAFYSLPEFEEWKSSTPNHKKWKVKYYKGLGTSTSKEAKEYFADMKRHRIQFKYSGPEDDAAISLAFSKKQIDDRKEWLTHFMEDRRQRKLLGLPEDYLYGQTTTYLTYNDFINKELILFSNSDNERSIPSMVDGLKPGQRKVLFTCFKRNDKREVKVAQLAGSVAEMSSYHHGEMSLMMTIINLAQNFVGSNNLNLLQPIGQFGTRLHGGKDSASPRYIFTMLSPLTRLLFPPKDDHTLKFLYDDNQRVEPEWYIPIIPMVLINGAEGIGTGWSCKIPNFDIREVVNNIRRLMDGEEPLPMLPSYKNFRGTIEELAPNQYVISGEVAILNSTTIEISELPIRTWTQTYKEQVLEPMLNGTEKTPPLITDYREYHTDTTVKFVVKMTEEKLAEAERVGLHKVFKLQTSLTCNSMVLFDHVGCLKKYDTVLDILRDFFELRLKYYGLRKEWLLGMLGAESAKLNNQARFILEKIDGKIIIENKPKKELIKVLIQRGYDSDPVKAWKEAQLKVPDEEENEESDNENEAEKSDSVRDSGPTFNYLLDMPLWYLTKEKKDELCKLRNEKEQELETLKRKSPSDLWKEDLAAFIEELEAVETKEKQEEQIGLPGKGGKAKGKKTQMAEVLPSPSGKRVIPRVTVEMKAEAEKKIKKKIKNENTEGSPPEDSIELEGLKQRLEKKQKREPGTKTKKQTTLPFKPIKKGKKRNPWSDSESDMSSDESNFDVPPREIEPRRAATKTKFTVDLDSDDDFSDFDEKTQDEDFVPSSDVSPLKTKASPKHTTKELKPQKSATSVMDLDADDAKDGVPFPAGSPAADFSADTEILNPVSKKKVAVKKTAAKSQSSTSSTGAKKRAAPKGPKTDPGWNSDVPQKPDPPKTKIRRKRKPSTSDDSDSNFEKMISKAVTNKKSKGESEDFHLDLDSAVAPRAKSGRAKKPIKYLEESDEDDLF</sequence>
<dbReference type="Gene3D" id="3.30.230.10">
    <property type="match status" value="1"/>
</dbReference>
<evidence type="ECO:0000256" key="5">
    <source>
        <dbReference type="ARBA" id="ARBA00004642"/>
    </source>
</evidence>
<feature type="region of interest" description="Disordered" evidence="20">
    <location>
        <begin position="1074"/>
        <end position="1101"/>
    </location>
</feature>
<dbReference type="Pfam" id="PF00204">
    <property type="entry name" value="DNA_gyraseB"/>
    <property type="match status" value="1"/>
</dbReference>
<feature type="region of interest" description="Disordered" evidence="20">
    <location>
        <begin position="1216"/>
        <end position="1514"/>
    </location>
</feature>
<dbReference type="SMART" id="SM00433">
    <property type="entry name" value="TOP2c"/>
    <property type="match status" value="1"/>
</dbReference>
<dbReference type="GO" id="GO:0005737">
    <property type="term" value="C:cytoplasm"/>
    <property type="evidence" value="ECO:0007669"/>
    <property type="project" value="UniProtKB-SubCell"/>
</dbReference>
<dbReference type="GO" id="GO:0005730">
    <property type="term" value="C:nucleolus"/>
    <property type="evidence" value="ECO:0007669"/>
    <property type="project" value="UniProtKB-SubCell"/>
</dbReference>
<dbReference type="PRINTS" id="PR00418">
    <property type="entry name" value="TPI2FAMILY"/>
</dbReference>
<dbReference type="RefSeq" id="XP_006746252.1">
    <property type="nucleotide sequence ID" value="XM_006746189.2"/>
</dbReference>
<comment type="similarity">
    <text evidence="6 19">Belongs to the type II topoisomerase family.</text>
</comment>
<dbReference type="FunFam" id="3.30.1360.40:FF:000003">
    <property type="entry name" value="DNA topoisomerase 2"/>
    <property type="match status" value="1"/>
</dbReference>
<comment type="function">
    <text evidence="17">Key decatenating enzyme that alters DNA topology by binding to two double-stranded DNA molecules, generating a double-stranded break in one of the strands, passing the intact strand through the broken strand, and religating the broken strand. May play a role in regulating the period length of BMAL1 transcriptional oscillation.</text>
</comment>
<dbReference type="EC" id="5.6.2.2" evidence="19"/>
<evidence type="ECO:0000256" key="18">
    <source>
        <dbReference type="PROSITE-ProRule" id="PRU01384"/>
    </source>
</evidence>
<dbReference type="InterPro" id="IPR050634">
    <property type="entry name" value="DNA_Topoisomerase_II"/>
</dbReference>
<feature type="compositionally biased region" description="Acidic residues" evidence="20">
    <location>
        <begin position="1079"/>
        <end position="1090"/>
    </location>
</feature>
<dbReference type="Pfam" id="PF08070">
    <property type="entry name" value="DTHCT"/>
    <property type="match status" value="1"/>
</dbReference>
<dbReference type="CDD" id="cd03365">
    <property type="entry name" value="TOPRIM_TopoIIA"/>
    <property type="match status" value="1"/>
</dbReference>
<dbReference type="FunFam" id="3.40.50.670:FF:000001">
    <property type="entry name" value="DNA topoisomerase 2"/>
    <property type="match status" value="2"/>
</dbReference>
<dbReference type="InterPro" id="IPR020568">
    <property type="entry name" value="Ribosomal_Su5_D2-typ_SF"/>
</dbReference>
<dbReference type="Pfam" id="PF01751">
    <property type="entry name" value="Toprim"/>
    <property type="match status" value="1"/>
</dbReference>
<feature type="region of interest" description="Disordered" evidence="20">
    <location>
        <begin position="1164"/>
        <end position="1203"/>
    </location>
</feature>
<dbReference type="CDD" id="cd00187">
    <property type="entry name" value="TOP4c"/>
    <property type="match status" value="1"/>
</dbReference>
<dbReference type="FunFam" id="1.10.268.10:FF:000002">
    <property type="entry name" value="DNA topoisomerase 2"/>
    <property type="match status" value="1"/>
</dbReference>
<dbReference type="Gene3D" id="1.10.268.10">
    <property type="entry name" value="Topoisomerase, domain 3"/>
    <property type="match status" value="1"/>
</dbReference>
<dbReference type="GO" id="GO:0006265">
    <property type="term" value="P:DNA topological change"/>
    <property type="evidence" value="ECO:0007669"/>
    <property type="project" value="UniProtKB-UniRule"/>
</dbReference>
<dbReference type="InterPro" id="IPR034157">
    <property type="entry name" value="TOPRIM_TopoII"/>
</dbReference>
<dbReference type="Gene3D" id="3.30.565.10">
    <property type="entry name" value="Histidine kinase-like ATPase, C-terminal domain"/>
    <property type="match status" value="2"/>
</dbReference>
<dbReference type="PANTHER" id="PTHR10169">
    <property type="entry name" value="DNA TOPOISOMERASE/GYRASE"/>
    <property type="match status" value="1"/>
</dbReference>
<evidence type="ECO:0000256" key="11">
    <source>
        <dbReference type="ARBA" id="ARBA00022842"/>
    </source>
</evidence>
<feature type="region of interest" description="Disordered" evidence="20">
    <location>
        <begin position="1"/>
        <end position="23"/>
    </location>
</feature>
<dbReference type="InterPro" id="IPR001241">
    <property type="entry name" value="Topo_IIA"/>
</dbReference>
<dbReference type="Gene3D" id="3.90.199.10">
    <property type="entry name" value="Topoisomerase II, domain 5"/>
    <property type="match status" value="1"/>
</dbReference>
<reference evidence="24" key="1">
    <citation type="submission" date="2025-08" db="UniProtKB">
        <authorList>
            <consortium name="RefSeq"/>
        </authorList>
    </citation>
    <scope>IDENTIFICATION</scope>
    <source>
        <tissue evidence="24">Liver</tissue>
    </source>
</reference>
<dbReference type="InterPro" id="IPR018522">
    <property type="entry name" value="TopoIIA_CS"/>
</dbReference>
<evidence type="ECO:0000256" key="10">
    <source>
        <dbReference type="ARBA" id="ARBA00022840"/>
    </source>
</evidence>
<keyword evidence="15 18" id="KW-0413">Isomerase</keyword>
<proteinExistence type="inferred from homology"/>
<dbReference type="InterPro" id="IPR014721">
    <property type="entry name" value="Ribsml_uS5_D2-typ_fold_subgr"/>
</dbReference>
<keyword evidence="14 18" id="KW-0238">DNA-binding</keyword>
<dbReference type="SUPFAM" id="SSF54211">
    <property type="entry name" value="Ribosomal protein S5 domain 2-like"/>
    <property type="match status" value="1"/>
</dbReference>
<dbReference type="Pfam" id="PF16898">
    <property type="entry name" value="TOPRIM_C"/>
    <property type="match status" value="1"/>
</dbReference>
<evidence type="ECO:0000256" key="20">
    <source>
        <dbReference type="SAM" id="MobiDB-lite"/>
    </source>
</evidence>
<keyword evidence="8" id="KW-0479">Metal-binding</keyword>
<feature type="compositionally biased region" description="Basic and acidic residues" evidence="20">
    <location>
        <begin position="1474"/>
        <end position="1485"/>
    </location>
</feature>
<dbReference type="SUPFAM" id="SSF56719">
    <property type="entry name" value="Type II DNA topoisomerase"/>
    <property type="match status" value="1"/>
</dbReference>
<evidence type="ECO:0000256" key="15">
    <source>
        <dbReference type="ARBA" id="ARBA00023235"/>
    </source>
</evidence>
<protein>
    <recommendedName>
        <fullName evidence="19">DNA topoisomerase 2</fullName>
        <ecNumber evidence="19">5.6.2.2</ecNumber>
    </recommendedName>
</protein>
<dbReference type="SMART" id="SM00434">
    <property type="entry name" value="TOP4c"/>
    <property type="match status" value="1"/>
</dbReference>
<evidence type="ECO:0000259" key="22">
    <source>
        <dbReference type="PROSITE" id="PS52040"/>
    </source>
</evidence>
<feature type="domain" description="Toprim" evidence="21">
    <location>
        <begin position="435"/>
        <end position="552"/>
    </location>
</feature>
<accession>A0A2U3YR93</accession>
<dbReference type="InterPro" id="IPR013758">
    <property type="entry name" value="Topo_IIA_A/C_ab"/>
</dbReference>
<dbReference type="PROSITE" id="PS00177">
    <property type="entry name" value="TOPOISOMERASE_II"/>
    <property type="match status" value="1"/>
</dbReference>
<comment type="cofactor">
    <cofactor evidence="2">
        <name>Mg(2+)</name>
        <dbReference type="ChEBI" id="CHEBI:18420"/>
    </cofactor>
</comment>
<evidence type="ECO:0000256" key="3">
    <source>
        <dbReference type="ARBA" id="ARBA00004496"/>
    </source>
</evidence>
<evidence type="ECO:0000256" key="1">
    <source>
        <dbReference type="ARBA" id="ARBA00000185"/>
    </source>
</evidence>
<dbReference type="InterPro" id="IPR012542">
    <property type="entry name" value="DTHCT"/>
</dbReference>